<dbReference type="Proteomes" id="UP001303473">
    <property type="component" value="Unassembled WGS sequence"/>
</dbReference>
<comment type="caution">
    <text evidence="10">The sequence shown here is derived from an EMBL/GenBank/DDBJ whole genome shotgun (WGS) entry which is preliminary data.</text>
</comment>
<reference evidence="11" key="1">
    <citation type="journal article" date="2023" name="Mol. Phylogenet. Evol.">
        <title>Genome-scale phylogeny and comparative genomics of the fungal order Sordariales.</title>
        <authorList>
            <person name="Hensen N."/>
            <person name="Bonometti L."/>
            <person name="Westerberg I."/>
            <person name="Brannstrom I.O."/>
            <person name="Guillou S."/>
            <person name="Cros-Aarteil S."/>
            <person name="Calhoun S."/>
            <person name="Haridas S."/>
            <person name="Kuo A."/>
            <person name="Mondo S."/>
            <person name="Pangilinan J."/>
            <person name="Riley R."/>
            <person name="LaButti K."/>
            <person name="Andreopoulos B."/>
            <person name="Lipzen A."/>
            <person name="Chen C."/>
            <person name="Yan M."/>
            <person name="Daum C."/>
            <person name="Ng V."/>
            <person name="Clum A."/>
            <person name="Steindorff A."/>
            <person name="Ohm R.A."/>
            <person name="Martin F."/>
            <person name="Silar P."/>
            <person name="Natvig D.O."/>
            <person name="Lalanne C."/>
            <person name="Gautier V."/>
            <person name="Ament-Velasquez S.L."/>
            <person name="Kruys A."/>
            <person name="Hutchinson M.I."/>
            <person name="Powell A.J."/>
            <person name="Barry K."/>
            <person name="Miller A.N."/>
            <person name="Grigoriev I.V."/>
            <person name="Debuchy R."/>
            <person name="Gladieux P."/>
            <person name="Hiltunen Thoren M."/>
            <person name="Johannesson H."/>
        </authorList>
    </citation>
    <scope>NUCLEOTIDE SEQUENCE [LARGE SCALE GENOMIC DNA]</scope>
    <source>
        <strain evidence="11">CBS 340.73</strain>
    </source>
</reference>
<proteinExistence type="inferred from homology"/>
<dbReference type="GO" id="GO:0004784">
    <property type="term" value="F:superoxide dismutase activity"/>
    <property type="evidence" value="ECO:0007669"/>
    <property type="project" value="UniProtKB-EC"/>
</dbReference>
<dbReference type="AlphaFoldDB" id="A0AAN6NDL4"/>
<keyword evidence="8" id="KW-0732">Signal</keyword>
<dbReference type="FunFam" id="2.60.40.200:FF:000007">
    <property type="entry name" value="Cell surface Cu-only superoxide dismutase 5"/>
    <property type="match status" value="1"/>
</dbReference>
<evidence type="ECO:0000313" key="10">
    <source>
        <dbReference type="EMBL" id="KAK3941802.1"/>
    </source>
</evidence>
<dbReference type="GO" id="GO:0005576">
    <property type="term" value="C:extracellular region"/>
    <property type="evidence" value="ECO:0007669"/>
    <property type="project" value="UniProtKB-SubCell"/>
</dbReference>
<accession>A0AAN6NDL4</accession>
<evidence type="ECO:0000256" key="3">
    <source>
        <dbReference type="ARBA" id="ARBA00010457"/>
    </source>
</evidence>
<dbReference type="SUPFAM" id="SSF49329">
    <property type="entry name" value="Cu,Zn superoxide dismutase-like"/>
    <property type="match status" value="1"/>
</dbReference>
<dbReference type="PANTHER" id="PTHR20910:SF1">
    <property type="entry name" value="SUPEROXIDE DISMUTASE COPPER_ZINC BINDING DOMAIN-CONTAINING PROTEIN"/>
    <property type="match status" value="1"/>
</dbReference>
<dbReference type="GO" id="GO:0046872">
    <property type="term" value="F:metal ion binding"/>
    <property type="evidence" value="ECO:0007669"/>
    <property type="project" value="InterPro"/>
</dbReference>
<feature type="signal peptide" evidence="8">
    <location>
        <begin position="1"/>
        <end position="22"/>
    </location>
</feature>
<dbReference type="EMBL" id="MU853779">
    <property type="protein sequence ID" value="KAK3941802.1"/>
    <property type="molecule type" value="Genomic_DNA"/>
</dbReference>
<keyword evidence="11" id="KW-1185">Reference proteome</keyword>
<comment type="similarity">
    <text evidence="3">Belongs to the Cu-Zn superoxide dismutase family.</text>
</comment>
<keyword evidence="5" id="KW-0964">Secreted</keyword>
<evidence type="ECO:0000313" key="11">
    <source>
        <dbReference type="Proteomes" id="UP001303473"/>
    </source>
</evidence>
<organism evidence="10 11">
    <name type="scientific">Diplogelasinospora grovesii</name>
    <dbReference type="NCBI Taxonomy" id="303347"/>
    <lineage>
        <taxon>Eukaryota</taxon>
        <taxon>Fungi</taxon>
        <taxon>Dikarya</taxon>
        <taxon>Ascomycota</taxon>
        <taxon>Pezizomycotina</taxon>
        <taxon>Sordariomycetes</taxon>
        <taxon>Sordariomycetidae</taxon>
        <taxon>Sordariales</taxon>
        <taxon>Diplogelasinosporaceae</taxon>
        <taxon>Diplogelasinospora</taxon>
    </lineage>
</organism>
<keyword evidence="6" id="KW-0049">Antioxidant</keyword>
<dbReference type="InterPro" id="IPR036423">
    <property type="entry name" value="SOD-like_Cu/Zn_dom_sf"/>
</dbReference>
<comment type="subcellular location">
    <subcellularLocation>
        <location evidence="1">Cell envelope</location>
    </subcellularLocation>
    <subcellularLocation>
        <location evidence="2">Secreted</location>
    </subcellularLocation>
</comment>
<dbReference type="EC" id="1.15.1.1" evidence="4"/>
<evidence type="ECO:0000256" key="5">
    <source>
        <dbReference type="ARBA" id="ARBA00022525"/>
    </source>
</evidence>
<gene>
    <name evidence="10" type="ORF">QBC46DRAFT_285195</name>
</gene>
<evidence type="ECO:0000256" key="1">
    <source>
        <dbReference type="ARBA" id="ARBA00004196"/>
    </source>
</evidence>
<comment type="catalytic activity">
    <reaction evidence="7">
        <text>2 superoxide + 2 H(+) = H2O2 + O2</text>
        <dbReference type="Rhea" id="RHEA:20696"/>
        <dbReference type="ChEBI" id="CHEBI:15378"/>
        <dbReference type="ChEBI" id="CHEBI:15379"/>
        <dbReference type="ChEBI" id="CHEBI:16240"/>
        <dbReference type="ChEBI" id="CHEBI:18421"/>
        <dbReference type="EC" id="1.15.1.1"/>
    </reaction>
</comment>
<dbReference type="Gene3D" id="2.60.40.200">
    <property type="entry name" value="Superoxide dismutase, copper/zinc binding domain"/>
    <property type="match status" value="1"/>
</dbReference>
<evidence type="ECO:0000256" key="8">
    <source>
        <dbReference type="SAM" id="SignalP"/>
    </source>
</evidence>
<name>A0AAN6NDL4_9PEZI</name>
<dbReference type="PANTHER" id="PTHR20910">
    <property type="entry name" value="AGAP001623-PA"/>
    <property type="match status" value="1"/>
</dbReference>
<sequence length="183" mass="18716">MHVSIVTLLGAAALVTCQGTNGTVVTGKLGDARPVTNNPVVGEVWVANFAGTVKGLVTAKAAAIGVNYTIDVTGLPAGKGPFKYHVHLDPVPSDGNCTGTGGHLDPYQREDLPACNGSTPAKCEVGDLSGKYGTLAGPSANKTFNDPYSALNRIDLGWIGNRAIVFHDASSARIACANLTKAA</sequence>
<dbReference type="InterPro" id="IPR001424">
    <property type="entry name" value="SOD_Cu_Zn_dom"/>
</dbReference>
<evidence type="ECO:0000256" key="2">
    <source>
        <dbReference type="ARBA" id="ARBA00004613"/>
    </source>
</evidence>
<feature type="chain" id="PRO_5042877640" description="superoxide dismutase" evidence="8">
    <location>
        <begin position="23"/>
        <end position="183"/>
    </location>
</feature>
<dbReference type="InterPro" id="IPR053257">
    <property type="entry name" value="Cu-only_SOD"/>
</dbReference>
<protein>
    <recommendedName>
        <fullName evidence="4">superoxide dismutase</fullName>
        <ecNumber evidence="4">1.15.1.1</ecNumber>
    </recommendedName>
</protein>
<evidence type="ECO:0000256" key="6">
    <source>
        <dbReference type="ARBA" id="ARBA00022862"/>
    </source>
</evidence>
<evidence type="ECO:0000259" key="9">
    <source>
        <dbReference type="Pfam" id="PF00080"/>
    </source>
</evidence>
<dbReference type="Pfam" id="PF00080">
    <property type="entry name" value="Sod_Cu"/>
    <property type="match status" value="1"/>
</dbReference>
<feature type="domain" description="Superoxide dismutase copper/zinc binding" evidence="9">
    <location>
        <begin position="53"/>
        <end position="169"/>
    </location>
</feature>
<evidence type="ECO:0000256" key="7">
    <source>
        <dbReference type="ARBA" id="ARBA00049204"/>
    </source>
</evidence>
<evidence type="ECO:0000256" key="4">
    <source>
        <dbReference type="ARBA" id="ARBA00012682"/>
    </source>
</evidence>